<feature type="compositionally biased region" description="Basic and acidic residues" evidence="2">
    <location>
        <begin position="373"/>
        <end position="385"/>
    </location>
</feature>
<accession>A0A9W7CGT7</accession>
<keyword evidence="4" id="KW-1185">Reference proteome</keyword>
<dbReference type="Proteomes" id="UP001165121">
    <property type="component" value="Unassembled WGS sequence"/>
</dbReference>
<comment type="caution">
    <text evidence="3">The sequence shown here is derived from an EMBL/GenBank/DDBJ whole genome shotgun (WGS) entry which is preliminary data.</text>
</comment>
<name>A0A9W7CGT7_9STRA</name>
<feature type="region of interest" description="Disordered" evidence="2">
    <location>
        <begin position="230"/>
        <end position="249"/>
    </location>
</feature>
<feature type="region of interest" description="Disordered" evidence="2">
    <location>
        <begin position="351"/>
        <end position="428"/>
    </location>
</feature>
<organism evidence="3 4">
    <name type="scientific">Phytophthora fragariaefolia</name>
    <dbReference type="NCBI Taxonomy" id="1490495"/>
    <lineage>
        <taxon>Eukaryota</taxon>
        <taxon>Sar</taxon>
        <taxon>Stramenopiles</taxon>
        <taxon>Oomycota</taxon>
        <taxon>Peronosporomycetes</taxon>
        <taxon>Peronosporales</taxon>
        <taxon>Peronosporaceae</taxon>
        <taxon>Phytophthora</taxon>
    </lineage>
</organism>
<feature type="compositionally biased region" description="Acidic residues" evidence="2">
    <location>
        <begin position="1943"/>
        <end position="1953"/>
    </location>
</feature>
<feature type="coiled-coil region" evidence="1">
    <location>
        <begin position="453"/>
        <end position="480"/>
    </location>
</feature>
<feature type="region of interest" description="Disordered" evidence="2">
    <location>
        <begin position="1941"/>
        <end position="1970"/>
    </location>
</feature>
<dbReference type="OrthoDB" id="79761at2759"/>
<dbReference type="EMBL" id="BSXT01000710">
    <property type="protein sequence ID" value="GMF32796.1"/>
    <property type="molecule type" value="Genomic_DNA"/>
</dbReference>
<keyword evidence="1" id="KW-0175">Coiled coil</keyword>
<feature type="compositionally biased region" description="Basic and acidic residues" evidence="2">
    <location>
        <begin position="1659"/>
        <end position="1669"/>
    </location>
</feature>
<evidence type="ECO:0000256" key="2">
    <source>
        <dbReference type="SAM" id="MobiDB-lite"/>
    </source>
</evidence>
<feature type="region of interest" description="Disordered" evidence="2">
    <location>
        <begin position="514"/>
        <end position="619"/>
    </location>
</feature>
<reference evidence="3" key="1">
    <citation type="submission" date="2023-04" db="EMBL/GenBank/DDBJ databases">
        <title>Phytophthora fragariaefolia NBRC 109709.</title>
        <authorList>
            <person name="Ichikawa N."/>
            <person name="Sato H."/>
            <person name="Tonouchi N."/>
        </authorList>
    </citation>
    <scope>NUCLEOTIDE SEQUENCE</scope>
    <source>
        <strain evidence="3">NBRC 109709</strain>
    </source>
</reference>
<protein>
    <submittedName>
        <fullName evidence="3">Unnamed protein product</fullName>
    </submittedName>
</protein>
<evidence type="ECO:0000313" key="4">
    <source>
        <dbReference type="Proteomes" id="UP001165121"/>
    </source>
</evidence>
<feature type="region of interest" description="Disordered" evidence="2">
    <location>
        <begin position="1646"/>
        <end position="1676"/>
    </location>
</feature>
<feature type="compositionally biased region" description="Basic and acidic residues" evidence="2">
    <location>
        <begin position="1552"/>
        <end position="1564"/>
    </location>
</feature>
<feature type="compositionally biased region" description="Polar residues" evidence="2">
    <location>
        <begin position="1397"/>
        <end position="1407"/>
    </location>
</feature>
<feature type="compositionally biased region" description="Polar residues" evidence="2">
    <location>
        <begin position="419"/>
        <end position="428"/>
    </location>
</feature>
<feature type="coiled-coil region" evidence="1">
    <location>
        <begin position="1440"/>
        <end position="1467"/>
    </location>
</feature>
<feature type="region of interest" description="Disordered" evidence="2">
    <location>
        <begin position="1551"/>
        <end position="1573"/>
    </location>
</feature>
<feature type="compositionally biased region" description="Basic and acidic residues" evidence="2">
    <location>
        <begin position="184"/>
        <end position="198"/>
    </location>
</feature>
<proteinExistence type="predicted"/>
<feature type="region of interest" description="Disordered" evidence="2">
    <location>
        <begin position="1376"/>
        <end position="1412"/>
    </location>
</feature>
<gene>
    <name evidence="3" type="ORF">Pfra01_000792000</name>
</gene>
<evidence type="ECO:0000256" key="1">
    <source>
        <dbReference type="SAM" id="Coils"/>
    </source>
</evidence>
<evidence type="ECO:0000313" key="3">
    <source>
        <dbReference type="EMBL" id="GMF32796.1"/>
    </source>
</evidence>
<feature type="region of interest" description="Disordered" evidence="2">
    <location>
        <begin position="88"/>
        <end position="149"/>
    </location>
</feature>
<feature type="region of interest" description="Disordered" evidence="2">
    <location>
        <begin position="165"/>
        <end position="208"/>
    </location>
</feature>
<sequence>MHVKVGAIADISVVMAKYPVDEGGMRSFSSRHASHCLLTLYNVTGIIRFSAAALREIAETSLSHSPSKTVHEKARVILDEDLPAYLTSSTPDYPTKRVRLPTSGTSSHNRDTSPRATARHLPKSPTIRPSTSSGIPTPGNARSFGQLSHALGDAPGVSFFTSPVKLADESRTSTPKASRLPPPRSRDEHIQRAGEMKRRNNGNGQRDRLLMKTYGNVPLGSKIHRADASSDAFGPATDRGFSRDNSSSRFSPLKNNYLGTEGVTFVIPPPLSSSQSMEQPIASRGTKTPTRPHSARLTPLINERVKISTARFPNAAANVPDWGSGDGAWPMDTSMSTGHLRPQTAVVVTKLSDPTNQWERKTDQAAGYRKKDRGGLRERKRERDSPGLSKTARPSGKPQSSGERDRSPTSRRKGPSLPHPSSVNVDSENTTYGQYCEASSSPAPRVSSAAMDMDQSMAELREFAQQLLKEEARISSLLAQTGSKSPGLNRMSFSDKLHKMIEIAESSMYERSLALSGSHGLSDAPETPPKTARATPGKHAERPIIPASDVSKPPTEGAKVTSLRKSPLEAEAKASASDAHATPKMLSSGYKKSRASTMDQKKQHKTPGKVGAVSPKADRKVVSKLDPTVRAPSIPFLEPLQIGPVKAPAKQDIQQEEKDIFNLTVDTLSNMEDSPQKKEEEREMICEESIQEDIPMTAMLQEIPRALDEKEDEPVPEHIDVKNEEGYHDVDAIVSLPSLRDAVEESPIGEEIGFVSPSKNEANPDKPILYLIQPIANIQDDSYDDDQATFEPEESCAEMGVAAIPSDNPVQQSYEASVKEVVEPEHFTLDAILSESEAKKVTITPPITEGETCEAFAAPEAEAIIYQDDTCGRKSEDNGPDITLVPSEIEPSYYPASEQKDADVDGFEFIELPDFKDNLEILFDWTTARDTCQEFVTQGISNALVEVEAMGGLYTLLPHENTATAFLHQDDDSEVPATEMPAGGNNDDAIDIQSQSEIDTDASTIAPSDSALLNALQNVVSTLPPSTVLAQEILASIQDNDKRIQRGHVQSNSEDMVGEIGRIVASTIAGSLSSAVEQLLSLPLGLEGNMEYSQSLSELVAVAVKAVAQRIRAEGDGLLINTSGERCVPDAAIPVPPLTLSLSNNNDSEVEHCFDTLLVNEDQPLSQRTGTPRSDDSHMTVQMAKAIQDSVNGIIAMSLVSVMQQFDFVELGGARKGPEFEGEDESVAMKQLEKQSFELDMNESMFEKENDVILPAKVAVAVGGYVNGLIALSVQNSVERALENRSSAENLNGLTVMAVNLYDTPRQESILMGADVHKPDVYQPSPSKPTIHPVGTSPQENNAEEELSVQTVIAISRSVDGIIALSLEKTVTHLCSTQPKASDEGIEDQLDERSRTDTQAGNNNISTPPLLLPSPPLADEYAVSDDVSIAIRRNISAVVAVTLESVLQRLQDADEQLEQQRKEGEGEPLAEMVENRELQQGLCDLTVPREPAAGRIEQTPQQDFQDQDDATADLESLPVAMSISIQRSVNVILMQALQNVISDLTHELSVGDSEKHGKGEELHSRQTLSDQYNDEHEMESINYDHAAIMTAIETFDQLKLSDDGDNQTSDQDSRGISIQMAIAVRWTVSGMIALAVENAITDTMHHSAPRQHTGTPAEKSLETHGEGRPGETFNTAETDTIAQDISSDMAVAIRQTVDGIIERTTEYVLSQIGAHTVKELVSQLVETTASLNELPVGASSDAISLSTRPLVAPDEISEEEEKSATLPIQMSLAIRQAVNGLIGLSLQAVLEGITGGGAAKLSLESSERNGSDKALVHSLIEDLHALGESSQTGHSVIPPLSLPLSRVRDEVPTEKVELDKDHTEEVSVMAAIAISRTVTAVIAAGVERMLDSMASVSASLATGQDSRITSFEAILSGDDRKDADTFESTLKEAVCTSSLIVQDAEDEKDDDVSEATLSTPSGDDSAHDPSIRREHANIDDTAYENCLSPAMSIAVAVSVRAMLTEAVNKASQRIDFPRAYKDDIQFVKEEVLGTSQMEDHAEYYRSLAEDSDAVVTALASVVNSMTATTLASIGNCVVSNPIVAPIEIDQEDHPGLNEELQRVMNHTINTIAYTASLTQTHDNVNPSDSCINSPQPKTILSTPPHPHDEVRPAVAQAVEAVSEAASEAASEAEVAAVAGDLLSAVESAAQAVADQDVVVETPVAAQEVSELTPEVSPQPASPW</sequence>